<gene>
    <name evidence="3" type="ORF">RT723_09750</name>
</gene>
<dbReference type="InterPro" id="IPR013430">
    <property type="entry name" value="Toxin_antidote_HigA"/>
</dbReference>
<dbReference type="PANTHER" id="PTHR36924">
    <property type="entry name" value="ANTITOXIN HIGA-1"/>
    <property type="match status" value="1"/>
</dbReference>
<dbReference type="InterPro" id="IPR001387">
    <property type="entry name" value="Cro/C1-type_HTH"/>
</dbReference>
<evidence type="ECO:0000256" key="1">
    <source>
        <dbReference type="ARBA" id="ARBA00023125"/>
    </source>
</evidence>
<dbReference type="NCBIfam" id="TIGR02607">
    <property type="entry name" value="antidote_HigA"/>
    <property type="match status" value="1"/>
</dbReference>
<dbReference type="Gene3D" id="1.10.260.40">
    <property type="entry name" value="lambda repressor-like DNA-binding domains"/>
    <property type="match status" value="1"/>
</dbReference>
<evidence type="ECO:0000313" key="3">
    <source>
        <dbReference type="EMBL" id="MDU0113272.1"/>
    </source>
</evidence>
<dbReference type="PROSITE" id="PS50943">
    <property type="entry name" value="HTH_CROC1"/>
    <property type="match status" value="1"/>
</dbReference>
<comment type="caution">
    <text evidence="3">The sequence shown here is derived from an EMBL/GenBank/DDBJ whole genome shotgun (WGS) entry which is preliminary data.</text>
</comment>
<evidence type="ECO:0000259" key="2">
    <source>
        <dbReference type="PROSITE" id="PS50943"/>
    </source>
</evidence>
<sequence length="99" mass="11279">MFKTNRKPTHPGIFFKEDVMDERKLQVTEVAKAIHMSRPALSKFINGHSKCSQEMARKLAAFTETGVSLWLNLQLAVDIWEAEQEPLPEVIKAQELEVA</sequence>
<feature type="domain" description="HTH cro/C1-type" evidence="2">
    <location>
        <begin position="22"/>
        <end position="70"/>
    </location>
</feature>
<dbReference type="SUPFAM" id="SSF47413">
    <property type="entry name" value="lambda repressor-like DNA-binding domains"/>
    <property type="match status" value="1"/>
</dbReference>
<name>A0ABU3R0Q9_9GAMM</name>
<keyword evidence="4" id="KW-1185">Reference proteome</keyword>
<dbReference type="PANTHER" id="PTHR36924:SF1">
    <property type="entry name" value="ANTITOXIN HIGA-1"/>
    <property type="match status" value="1"/>
</dbReference>
<protein>
    <submittedName>
        <fullName evidence="3">HigA family addiction module antitoxin</fullName>
    </submittedName>
</protein>
<organism evidence="3 4">
    <name type="scientific">Psychrosphaera aquimarina</name>
    <dbReference type="NCBI Taxonomy" id="2044854"/>
    <lineage>
        <taxon>Bacteria</taxon>
        <taxon>Pseudomonadati</taxon>
        <taxon>Pseudomonadota</taxon>
        <taxon>Gammaproteobacteria</taxon>
        <taxon>Alteromonadales</taxon>
        <taxon>Pseudoalteromonadaceae</taxon>
        <taxon>Psychrosphaera</taxon>
    </lineage>
</organism>
<dbReference type="RefSeq" id="WP_315946885.1">
    <property type="nucleotide sequence ID" value="NZ_JAWCUA010000007.1"/>
</dbReference>
<reference evidence="3 4" key="1">
    <citation type="submission" date="2023-10" db="EMBL/GenBank/DDBJ databases">
        <title>Psychrosphaera aquimaarina strain SW33 isolated from seawater.</title>
        <authorList>
            <person name="Bayburt H."/>
            <person name="Kim J.M."/>
            <person name="Choi B.J."/>
            <person name="Jeon C.O."/>
        </authorList>
    </citation>
    <scope>NUCLEOTIDE SEQUENCE [LARGE SCALE GENOMIC DNA]</scope>
    <source>
        <strain evidence="3 4">KCTC 52743</strain>
    </source>
</reference>
<dbReference type="SMART" id="SM00530">
    <property type="entry name" value="HTH_XRE"/>
    <property type="match status" value="1"/>
</dbReference>
<dbReference type="EMBL" id="JAWCUA010000007">
    <property type="protein sequence ID" value="MDU0113272.1"/>
    <property type="molecule type" value="Genomic_DNA"/>
</dbReference>
<dbReference type="CDD" id="cd00093">
    <property type="entry name" value="HTH_XRE"/>
    <property type="match status" value="1"/>
</dbReference>
<evidence type="ECO:0000313" key="4">
    <source>
        <dbReference type="Proteomes" id="UP001257914"/>
    </source>
</evidence>
<dbReference type="Proteomes" id="UP001257914">
    <property type="component" value="Unassembled WGS sequence"/>
</dbReference>
<proteinExistence type="predicted"/>
<keyword evidence="1" id="KW-0238">DNA-binding</keyword>
<accession>A0ABU3R0Q9</accession>
<dbReference type="Pfam" id="PF01381">
    <property type="entry name" value="HTH_3"/>
    <property type="match status" value="1"/>
</dbReference>
<dbReference type="InterPro" id="IPR010982">
    <property type="entry name" value="Lambda_DNA-bd_dom_sf"/>
</dbReference>